<dbReference type="EMBL" id="BAABIZ010000026">
    <property type="protein sequence ID" value="GAA5110751.1"/>
    <property type="molecule type" value="Genomic_DNA"/>
</dbReference>
<sequence>MKPPSVEAGAWGGGALLRRRSWECLALREDAYWNGSLRAYESFKLLQWEGEAFYAGKKRAP</sequence>
<gene>
    <name evidence="1" type="ORF">GCM10023261_14660</name>
</gene>
<name>A0ABP9N8Z2_9HYPH</name>
<protein>
    <submittedName>
        <fullName evidence="1">Uncharacterized protein</fullName>
    </submittedName>
</protein>
<proteinExistence type="predicted"/>
<accession>A0ABP9N8Z2</accession>
<dbReference type="RefSeq" id="WP_345117071.1">
    <property type="nucleotide sequence ID" value="NZ_BAABIZ010000026.1"/>
</dbReference>
<reference evidence="2" key="1">
    <citation type="journal article" date="2019" name="Int. J. Syst. Evol. Microbiol.">
        <title>The Global Catalogue of Microorganisms (GCM) 10K type strain sequencing project: providing services to taxonomists for standard genome sequencing and annotation.</title>
        <authorList>
            <consortium name="The Broad Institute Genomics Platform"/>
            <consortium name="The Broad Institute Genome Sequencing Center for Infectious Disease"/>
            <person name="Wu L."/>
            <person name="Ma J."/>
        </authorList>
    </citation>
    <scope>NUCLEOTIDE SEQUENCE [LARGE SCALE GENOMIC DNA]</scope>
    <source>
        <strain evidence="2">JCM 17712</strain>
    </source>
</reference>
<evidence type="ECO:0000313" key="2">
    <source>
        <dbReference type="Proteomes" id="UP001500864"/>
    </source>
</evidence>
<organism evidence="1 2">
    <name type="scientific">Bartonella jaculi</name>
    <dbReference type="NCBI Taxonomy" id="686226"/>
    <lineage>
        <taxon>Bacteria</taxon>
        <taxon>Pseudomonadati</taxon>
        <taxon>Pseudomonadota</taxon>
        <taxon>Alphaproteobacteria</taxon>
        <taxon>Hyphomicrobiales</taxon>
        <taxon>Bartonellaceae</taxon>
        <taxon>Bartonella</taxon>
    </lineage>
</organism>
<comment type="caution">
    <text evidence="1">The sequence shown here is derived from an EMBL/GenBank/DDBJ whole genome shotgun (WGS) entry which is preliminary data.</text>
</comment>
<keyword evidence="2" id="KW-1185">Reference proteome</keyword>
<evidence type="ECO:0000313" key="1">
    <source>
        <dbReference type="EMBL" id="GAA5110751.1"/>
    </source>
</evidence>
<dbReference type="Proteomes" id="UP001500864">
    <property type="component" value="Unassembled WGS sequence"/>
</dbReference>